<dbReference type="EMBL" id="CM007648">
    <property type="protein sequence ID" value="ONM15972.1"/>
    <property type="molecule type" value="Genomic_DNA"/>
</dbReference>
<dbReference type="InterPro" id="IPR045107">
    <property type="entry name" value="SAC3/GANP/THP3"/>
</dbReference>
<protein>
    <submittedName>
        <fullName evidence="1">SAC3 family protein A</fullName>
    </submittedName>
</protein>
<name>A0A1D6E681_MAIZE</name>
<gene>
    <name evidence="1" type="ORF">ZEAMMB73_Zm00001d003061</name>
</gene>
<dbReference type="PANTHER" id="PTHR12436:SF33">
    <property type="entry name" value="OS05G0462600 PROTEIN"/>
    <property type="match status" value="1"/>
</dbReference>
<reference evidence="1" key="1">
    <citation type="submission" date="2015-12" db="EMBL/GenBank/DDBJ databases">
        <title>Update maize B73 reference genome by single molecule sequencing technologies.</title>
        <authorList>
            <consortium name="Maize Genome Sequencing Project"/>
            <person name="Ware D."/>
        </authorList>
    </citation>
    <scope>NUCLEOTIDE SEQUENCE [LARGE SCALE GENOMIC DNA]</scope>
    <source>
        <tissue evidence="1">Seedling</tissue>
    </source>
</reference>
<dbReference type="InParanoid" id="A0A1D6E681"/>
<sequence>MDLYVERMHFEAMKCMSRSYRPTVPVGYVAQILGFLRTDTGCAKSNVLQNSTQLHSQELFNSSVPSFVKRRRRLKASSSTLYMPEPENVVAHGDASLAVDDFLARTDGQLKRGSSDGPTVDTP</sequence>
<proteinExistence type="predicted"/>
<dbReference type="PANTHER" id="PTHR12436">
    <property type="entry name" value="80 KDA MCM3-ASSOCIATED PROTEIN"/>
    <property type="match status" value="1"/>
</dbReference>
<dbReference type="STRING" id="4577.A0A1D6E681"/>
<dbReference type="Gene3D" id="1.25.40.990">
    <property type="match status" value="1"/>
</dbReference>
<dbReference type="AlphaFoldDB" id="A0A1D6E681"/>
<evidence type="ECO:0000313" key="1">
    <source>
        <dbReference type="EMBL" id="ONM15972.1"/>
    </source>
</evidence>
<organism evidence="1">
    <name type="scientific">Zea mays</name>
    <name type="common">Maize</name>
    <dbReference type="NCBI Taxonomy" id="4577"/>
    <lineage>
        <taxon>Eukaryota</taxon>
        <taxon>Viridiplantae</taxon>
        <taxon>Streptophyta</taxon>
        <taxon>Embryophyta</taxon>
        <taxon>Tracheophyta</taxon>
        <taxon>Spermatophyta</taxon>
        <taxon>Magnoliopsida</taxon>
        <taxon>Liliopsida</taxon>
        <taxon>Poales</taxon>
        <taxon>Poaceae</taxon>
        <taxon>PACMAD clade</taxon>
        <taxon>Panicoideae</taxon>
        <taxon>Andropogonodae</taxon>
        <taxon>Andropogoneae</taxon>
        <taxon>Tripsacinae</taxon>
        <taxon>Zea</taxon>
    </lineage>
</organism>
<accession>A0A1D6E681</accession>